<dbReference type="HAMAP" id="MF_00165">
    <property type="entry name" value="Thymidylate_kinase"/>
    <property type="match status" value="1"/>
</dbReference>
<dbReference type="AlphaFoldDB" id="A0AAF0FZ62"/>
<evidence type="ECO:0000256" key="9">
    <source>
        <dbReference type="ARBA" id="ARBA00029962"/>
    </source>
</evidence>
<dbReference type="GO" id="GO:0004798">
    <property type="term" value="F:dTMP kinase activity"/>
    <property type="evidence" value="ECO:0007669"/>
    <property type="project" value="UniProtKB-UniRule"/>
</dbReference>
<keyword evidence="6 11" id="KW-0547">Nucleotide-binding</keyword>
<feature type="domain" description="Thymidylate kinase-like" evidence="12">
    <location>
        <begin position="5"/>
        <end position="186"/>
    </location>
</feature>
<reference evidence="13" key="1">
    <citation type="submission" date="2022-01" db="EMBL/GenBank/DDBJ databases">
        <title>Complete genome of Methanomicrobium antiquum DSM 21220.</title>
        <authorList>
            <person name="Chen S.-C."/>
            <person name="You Y.-T."/>
            <person name="Zhou Y.-Z."/>
            <person name="Lai M.-C."/>
        </authorList>
    </citation>
    <scope>NUCLEOTIDE SEQUENCE</scope>
    <source>
        <strain evidence="13">DSM 21220</strain>
    </source>
</reference>
<comment type="catalytic activity">
    <reaction evidence="10 11">
        <text>dTMP + ATP = dTDP + ADP</text>
        <dbReference type="Rhea" id="RHEA:13517"/>
        <dbReference type="ChEBI" id="CHEBI:30616"/>
        <dbReference type="ChEBI" id="CHEBI:58369"/>
        <dbReference type="ChEBI" id="CHEBI:63528"/>
        <dbReference type="ChEBI" id="CHEBI:456216"/>
        <dbReference type="EC" id="2.7.4.9"/>
    </reaction>
</comment>
<evidence type="ECO:0000259" key="12">
    <source>
        <dbReference type="Pfam" id="PF02223"/>
    </source>
</evidence>
<evidence type="ECO:0000256" key="8">
    <source>
        <dbReference type="ARBA" id="ARBA00022840"/>
    </source>
</evidence>
<proteinExistence type="inferred from homology"/>
<dbReference type="Pfam" id="PF02223">
    <property type="entry name" value="Thymidylate_kin"/>
    <property type="match status" value="1"/>
</dbReference>
<dbReference type="GO" id="GO:0006227">
    <property type="term" value="P:dUDP biosynthetic process"/>
    <property type="evidence" value="ECO:0007669"/>
    <property type="project" value="TreeGrafter"/>
</dbReference>
<dbReference type="InterPro" id="IPR039430">
    <property type="entry name" value="Thymidylate_kin-like_dom"/>
</dbReference>
<dbReference type="NCBIfam" id="TIGR00041">
    <property type="entry name" value="DTMP_kinase"/>
    <property type="match status" value="1"/>
</dbReference>
<evidence type="ECO:0000256" key="2">
    <source>
        <dbReference type="ARBA" id="ARBA00012980"/>
    </source>
</evidence>
<dbReference type="Proteomes" id="UP001218895">
    <property type="component" value="Chromosome"/>
</dbReference>
<dbReference type="EMBL" id="CP091092">
    <property type="protein sequence ID" value="WFN37159.1"/>
    <property type="molecule type" value="Genomic_DNA"/>
</dbReference>
<keyword evidence="4 11" id="KW-0808">Transferase</keyword>
<feature type="binding site" evidence="11">
    <location>
        <begin position="7"/>
        <end position="14"/>
    </location>
    <ligand>
        <name>ATP</name>
        <dbReference type="ChEBI" id="CHEBI:30616"/>
    </ligand>
</feature>
<evidence type="ECO:0000256" key="4">
    <source>
        <dbReference type="ARBA" id="ARBA00022679"/>
    </source>
</evidence>
<keyword evidence="14" id="KW-1185">Reference proteome</keyword>
<evidence type="ECO:0000256" key="10">
    <source>
        <dbReference type="ARBA" id="ARBA00048743"/>
    </source>
</evidence>
<dbReference type="PANTHER" id="PTHR10344:SF4">
    <property type="entry name" value="UMP-CMP KINASE 2, MITOCHONDRIAL"/>
    <property type="match status" value="1"/>
</dbReference>
<dbReference type="InterPro" id="IPR027417">
    <property type="entry name" value="P-loop_NTPase"/>
</dbReference>
<protein>
    <recommendedName>
        <fullName evidence="3 11">Probable thymidylate kinase</fullName>
        <ecNumber evidence="2 11">2.7.4.9</ecNumber>
    </recommendedName>
    <alternativeName>
        <fullName evidence="9 11">dTMP kinase</fullName>
    </alternativeName>
</protein>
<dbReference type="GO" id="GO:0005524">
    <property type="term" value="F:ATP binding"/>
    <property type="evidence" value="ECO:0007669"/>
    <property type="project" value="UniProtKB-UniRule"/>
</dbReference>
<evidence type="ECO:0000313" key="14">
    <source>
        <dbReference type="Proteomes" id="UP001218895"/>
    </source>
</evidence>
<evidence type="ECO:0000256" key="5">
    <source>
        <dbReference type="ARBA" id="ARBA00022727"/>
    </source>
</evidence>
<keyword evidence="5 11" id="KW-0545">Nucleotide biosynthesis</keyword>
<name>A0AAF0FZ62_9EURY</name>
<dbReference type="RefSeq" id="WP_278099998.1">
    <property type="nucleotide sequence ID" value="NZ_CP091092.1"/>
</dbReference>
<evidence type="ECO:0000256" key="6">
    <source>
        <dbReference type="ARBA" id="ARBA00022741"/>
    </source>
</evidence>
<gene>
    <name evidence="11 13" type="primary">tmk</name>
    <name evidence="13" type="ORF">L1994_01835</name>
</gene>
<dbReference type="CDD" id="cd01672">
    <property type="entry name" value="TMPK"/>
    <property type="match status" value="1"/>
</dbReference>
<dbReference type="GeneID" id="79949096"/>
<dbReference type="SUPFAM" id="SSF52540">
    <property type="entry name" value="P-loop containing nucleoside triphosphate hydrolases"/>
    <property type="match status" value="1"/>
</dbReference>
<evidence type="ECO:0000256" key="11">
    <source>
        <dbReference type="HAMAP-Rule" id="MF_00165"/>
    </source>
</evidence>
<dbReference type="InterPro" id="IPR018094">
    <property type="entry name" value="Thymidylate_kinase"/>
</dbReference>
<dbReference type="KEGG" id="manq:L1994_01835"/>
<keyword evidence="8 11" id="KW-0067">ATP-binding</keyword>
<evidence type="ECO:0000256" key="1">
    <source>
        <dbReference type="ARBA" id="ARBA00009776"/>
    </source>
</evidence>
<organism evidence="13 14">
    <name type="scientific">Methanomicrobium antiquum</name>
    <dbReference type="NCBI Taxonomy" id="487686"/>
    <lineage>
        <taxon>Archaea</taxon>
        <taxon>Methanobacteriati</taxon>
        <taxon>Methanobacteriota</taxon>
        <taxon>Stenosarchaea group</taxon>
        <taxon>Methanomicrobia</taxon>
        <taxon>Methanomicrobiales</taxon>
        <taxon>Methanomicrobiaceae</taxon>
        <taxon>Methanomicrobium</taxon>
    </lineage>
</organism>
<dbReference type="PANTHER" id="PTHR10344">
    <property type="entry name" value="THYMIDYLATE KINASE"/>
    <property type="match status" value="1"/>
</dbReference>
<evidence type="ECO:0000313" key="13">
    <source>
        <dbReference type="EMBL" id="WFN37159.1"/>
    </source>
</evidence>
<dbReference type="GO" id="GO:0006233">
    <property type="term" value="P:dTDP biosynthetic process"/>
    <property type="evidence" value="ECO:0007669"/>
    <property type="project" value="InterPro"/>
</dbReference>
<accession>A0AAF0FZ62</accession>
<dbReference type="EC" id="2.7.4.9" evidence="2 11"/>
<evidence type="ECO:0000256" key="7">
    <source>
        <dbReference type="ARBA" id="ARBA00022777"/>
    </source>
</evidence>
<dbReference type="GO" id="GO:0006235">
    <property type="term" value="P:dTTP biosynthetic process"/>
    <property type="evidence" value="ECO:0007669"/>
    <property type="project" value="UniProtKB-UniRule"/>
</dbReference>
<evidence type="ECO:0000256" key="3">
    <source>
        <dbReference type="ARBA" id="ARBA00013355"/>
    </source>
</evidence>
<dbReference type="Gene3D" id="3.40.50.300">
    <property type="entry name" value="P-loop containing nucleotide triphosphate hydrolases"/>
    <property type="match status" value="1"/>
</dbReference>
<sequence length="199" mass="22639">MLVTIEGIDGSGKSTLIKGLIEELSDISPVFTREPGATWIGAQVRRGIKEKIDPVAEALLFVADHAAHLDTVIRPALKDKKIVISDRYTDSRYAYQSETLKGHLKDPKKWLSDIHNDWTIIPDITFLLVLPVDESLKRIQAERTDSEHFECKSVLENVQKNYLEQSEKDPVRFVIIDASKDKDEILKFVSEIIRQKLSN</sequence>
<dbReference type="GO" id="GO:0005737">
    <property type="term" value="C:cytoplasm"/>
    <property type="evidence" value="ECO:0007669"/>
    <property type="project" value="TreeGrafter"/>
</dbReference>
<keyword evidence="7 11" id="KW-0418">Kinase</keyword>
<comment type="similarity">
    <text evidence="1 11">Belongs to the thymidylate kinase family.</text>
</comment>